<evidence type="ECO:0000256" key="1">
    <source>
        <dbReference type="ARBA" id="ARBA00048432"/>
    </source>
</evidence>
<dbReference type="InterPro" id="IPR014001">
    <property type="entry name" value="Helicase_ATP-bd"/>
</dbReference>
<evidence type="ECO:0000259" key="3">
    <source>
        <dbReference type="PROSITE" id="PS51192"/>
    </source>
</evidence>
<evidence type="ECO:0000256" key="2">
    <source>
        <dbReference type="SAM" id="MobiDB-lite"/>
    </source>
</evidence>
<proteinExistence type="predicted"/>
<dbReference type="AlphaFoldDB" id="A0A7E4VEQ3"/>
<dbReference type="GO" id="GO:0005829">
    <property type="term" value="C:cytosol"/>
    <property type="evidence" value="ECO:0007669"/>
    <property type="project" value="TreeGrafter"/>
</dbReference>
<dbReference type="PANTHER" id="PTHR10887:SF322">
    <property type="entry name" value="HELICASE MOV-10"/>
    <property type="match status" value="1"/>
</dbReference>
<comment type="catalytic activity">
    <reaction evidence="1">
        <text>ATP + H2O = ADP + phosphate + H(+)</text>
        <dbReference type="Rhea" id="RHEA:13065"/>
        <dbReference type="ChEBI" id="CHEBI:15377"/>
        <dbReference type="ChEBI" id="CHEBI:15378"/>
        <dbReference type="ChEBI" id="CHEBI:30616"/>
        <dbReference type="ChEBI" id="CHEBI:43474"/>
        <dbReference type="ChEBI" id="CHEBI:456216"/>
        <dbReference type="EC" id="3.6.4.12"/>
    </reaction>
    <physiologicalReaction direction="left-to-right" evidence="1">
        <dbReference type="Rhea" id="RHEA:13066"/>
    </physiologicalReaction>
</comment>
<feature type="compositionally biased region" description="Polar residues" evidence="2">
    <location>
        <begin position="829"/>
        <end position="843"/>
    </location>
</feature>
<dbReference type="CDD" id="cd18808">
    <property type="entry name" value="SF1_C_Upf1"/>
    <property type="match status" value="1"/>
</dbReference>
<dbReference type="InterPro" id="IPR041679">
    <property type="entry name" value="DNA2/NAM7-like_C"/>
</dbReference>
<keyword evidence="4" id="KW-1185">Reference proteome</keyword>
<dbReference type="Pfam" id="PF13086">
    <property type="entry name" value="AAA_11"/>
    <property type="match status" value="2"/>
</dbReference>
<dbReference type="GO" id="GO:0003678">
    <property type="term" value="F:DNA helicase activity"/>
    <property type="evidence" value="ECO:0007669"/>
    <property type="project" value="UniProtKB-EC"/>
</dbReference>
<dbReference type="GO" id="GO:0043186">
    <property type="term" value="C:P granule"/>
    <property type="evidence" value="ECO:0007669"/>
    <property type="project" value="TreeGrafter"/>
</dbReference>
<dbReference type="InterPro" id="IPR041677">
    <property type="entry name" value="DNA2/NAM7_AAA_11"/>
</dbReference>
<dbReference type="WBParaSite" id="Pan_g19574.t1">
    <property type="protein sequence ID" value="Pan_g19574.t1"/>
    <property type="gene ID" value="Pan_g19574"/>
</dbReference>
<dbReference type="InterPro" id="IPR047187">
    <property type="entry name" value="SF1_C_Upf1"/>
</dbReference>
<accession>A0A7E4VEQ3</accession>
<reference evidence="5" key="2">
    <citation type="submission" date="2020-10" db="UniProtKB">
        <authorList>
            <consortium name="WormBaseParasite"/>
        </authorList>
    </citation>
    <scope>IDENTIFICATION</scope>
</reference>
<evidence type="ECO:0000313" key="4">
    <source>
        <dbReference type="Proteomes" id="UP000492821"/>
    </source>
</evidence>
<dbReference type="PANTHER" id="PTHR10887">
    <property type="entry name" value="DNA2/NAM7 HELICASE FAMILY"/>
    <property type="match status" value="1"/>
</dbReference>
<feature type="region of interest" description="Disordered" evidence="2">
    <location>
        <begin position="811"/>
        <end position="906"/>
    </location>
</feature>
<dbReference type="Proteomes" id="UP000492821">
    <property type="component" value="Unassembled WGS sequence"/>
</dbReference>
<reference evidence="4" key="1">
    <citation type="journal article" date="2013" name="Genetics">
        <title>The draft genome and transcriptome of Panagrellus redivivus are shaped by the harsh demands of a free-living lifestyle.</title>
        <authorList>
            <person name="Srinivasan J."/>
            <person name="Dillman A.R."/>
            <person name="Macchietto M.G."/>
            <person name="Heikkinen L."/>
            <person name="Lakso M."/>
            <person name="Fracchia K.M."/>
            <person name="Antoshechkin I."/>
            <person name="Mortazavi A."/>
            <person name="Wong G."/>
            <person name="Sternberg P.W."/>
        </authorList>
    </citation>
    <scope>NUCLEOTIDE SEQUENCE [LARGE SCALE GENOMIC DNA]</scope>
    <source>
        <strain evidence="4">MT8872</strain>
    </source>
</reference>
<dbReference type="Pfam" id="PF13087">
    <property type="entry name" value="AAA_12"/>
    <property type="match status" value="1"/>
</dbReference>
<organism evidence="4 5">
    <name type="scientific">Panagrellus redivivus</name>
    <name type="common">Microworm</name>
    <dbReference type="NCBI Taxonomy" id="6233"/>
    <lineage>
        <taxon>Eukaryota</taxon>
        <taxon>Metazoa</taxon>
        <taxon>Ecdysozoa</taxon>
        <taxon>Nematoda</taxon>
        <taxon>Chromadorea</taxon>
        <taxon>Rhabditida</taxon>
        <taxon>Tylenchina</taxon>
        <taxon>Panagrolaimomorpha</taxon>
        <taxon>Panagrolaimoidea</taxon>
        <taxon>Panagrolaimidae</taxon>
        <taxon>Panagrellus</taxon>
    </lineage>
</organism>
<dbReference type="Gene3D" id="3.40.50.300">
    <property type="entry name" value="P-loop containing nucleotide triphosphate hydrolases"/>
    <property type="match status" value="2"/>
</dbReference>
<dbReference type="InterPro" id="IPR045055">
    <property type="entry name" value="DNA2/NAM7-like"/>
</dbReference>
<dbReference type="PROSITE" id="PS51192">
    <property type="entry name" value="HELICASE_ATP_BIND_1"/>
    <property type="match status" value="1"/>
</dbReference>
<feature type="compositionally biased region" description="Low complexity" evidence="2">
    <location>
        <begin position="876"/>
        <end position="892"/>
    </location>
</feature>
<dbReference type="InterPro" id="IPR027417">
    <property type="entry name" value="P-loop_NTPase"/>
</dbReference>
<feature type="compositionally biased region" description="Polar residues" evidence="2">
    <location>
        <begin position="855"/>
        <end position="869"/>
    </location>
</feature>
<dbReference type="GO" id="GO:0035194">
    <property type="term" value="P:regulatory ncRNA-mediated post-transcriptional gene silencing"/>
    <property type="evidence" value="ECO:0007669"/>
    <property type="project" value="TreeGrafter"/>
</dbReference>
<evidence type="ECO:0000313" key="5">
    <source>
        <dbReference type="WBParaSite" id="Pan_g19574.t1"/>
    </source>
</evidence>
<dbReference type="SMART" id="SM00382">
    <property type="entry name" value="AAA"/>
    <property type="match status" value="1"/>
</dbReference>
<feature type="domain" description="Helicase ATP-binding" evidence="3">
    <location>
        <begin position="273"/>
        <end position="429"/>
    </location>
</feature>
<dbReference type="InterPro" id="IPR003593">
    <property type="entry name" value="AAA+_ATPase"/>
</dbReference>
<sequence length="928" mass="103837">MSDPMVDALTNAFDDLNLVTNRPAMPAGPRGIDPLQVFLALAPPTLIARNDANAKLFAAGYERREIDMSHVDDELRDDLSNEYYDDPRCAAIRFEAFNVVQHVAEMLANCEPIVADSKPRMAVPKGNVTTVTFSNFRNVGEKVANFIPVVVVASEGLYTPKKSLVGRHYSGEVFGCAGELIVKLETTKPKFFDPSLSYHVFIKPFETTYNAISDVTKALENGKGVVSKIFGKREFGMSRETFIKHRTSDMKYDIPCRIEKFLNKAQRDAVYSMQMQDSANVFLLFGPPGTGKTTTLIEGLRSLIKHPQSDKPPKFLVCTPSNMAADNFALALIKSRAVEKKKILRVLASRYEFSMIDPDIKDIVYTFNNMLALPERETLLEYDVIVSTIGCSQKLRRCGSKHFTHIIIDEAGQATEPETLVPLVLLSGSNTRIIMAGDPKQLGPVIVNNILSEAAYKFDESLLMRLSEKKEYKEDPRLMIQLTDNHRSHEVIVTAASEIIYDGTLVHTCPDGHDSFMKHSVLDSSYWPLRFHAVFGEEAGGDSRFNLAEVDVVVRYVQKLLRETPDLDPSEIGIISPYKEQGRRLTTALRNYDGITIDTVEKFQGSERRVIIMSTIRTRGLGFVDEIRRFNTAITRARELLIVVGHPNALIKSEFWKVFMHFCATNDCFHADSKLDKDVWVGYFHGQRVAYPEEPPNNNNTAKSSAVTYTATASHTCANAVAKTSTASTSETAAEYHPYDGMMDGPRNNVYRQNHKARSEALYQQYLSHQAEPVATVQAQGDASRAMASQNVSPSEYAARDYFYVQNRRAEKVPDAPPAPVNNHRLDYSGSSSGNQNRENYPPTNIYREAHKKGSNYTNNQNPLGFNNVDQRKNGSFNSVASSVPSNASPISRQAFPHGLTPPDNTNLVEVEYDDDDFMDAEDNYDLY</sequence>
<name>A0A7E4VEQ3_PANRE</name>
<protein>
    <submittedName>
        <fullName evidence="5">RNA helicase</fullName>
    </submittedName>
</protein>
<dbReference type="SUPFAM" id="SSF52540">
    <property type="entry name" value="P-loop containing nucleoside triphosphate hydrolases"/>
    <property type="match status" value="1"/>
</dbReference>